<dbReference type="PROSITE" id="PS50893">
    <property type="entry name" value="ABC_TRANSPORTER_2"/>
    <property type="match status" value="2"/>
</dbReference>
<comment type="similarity">
    <text evidence="1">Belongs to the ABC transporter superfamily.</text>
</comment>
<evidence type="ECO:0000259" key="5">
    <source>
        <dbReference type="PROSITE" id="PS50893"/>
    </source>
</evidence>
<feature type="domain" description="ABC transporter" evidence="5">
    <location>
        <begin position="281"/>
        <end position="517"/>
    </location>
</feature>
<dbReference type="InterPro" id="IPR013563">
    <property type="entry name" value="Oligopep_ABC_C"/>
</dbReference>
<dbReference type="CDD" id="cd03257">
    <property type="entry name" value="ABC_NikE_OppD_transporters"/>
    <property type="match status" value="2"/>
</dbReference>
<keyword evidence="7" id="KW-1185">Reference proteome</keyword>
<keyword evidence="3" id="KW-0547">Nucleotide-binding</keyword>
<dbReference type="SMART" id="SM00382">
    <property type="entry name" value="AAA"/>
    <property type="match status" value="2"/>
</dbReference>
<dbReference type="Pfam" id="PF08352">
    <property type="entry name" value="oligo_HPY"/>
    <property type="match status" value="2"/>
</dbReference>
<evidence type="ECO:0000256" key="3">
    <source>
        <dbReference type="ARBA" id="ARBA00022741"/>
    </source>
</evidence>
<sequence>MTLVSVRDLAVSFGGTTVVSGVDFDIEAGQCVALVGESGSGKSVTARALLGLTGGSVNAAELRFHDTDLRSASPSRLRRLRGREIGFVSQGALVALDPLRPVGREIEDSLRIHTRLGAAQRRARAIELLAEAGVPQAAERAAQRPDELSGGLRQRALIASAIALRPRLLIADEPTTALDTTVQAGILDLLESLRDAGTAILLISHDLAVVSRLASHLVVMSEGRVVESGPAERVLAEPRHPYTRRLIAAVPTDRPRFERLTDRPAAAPAADRPQASRDVVLSATGLRREFGSRVAVDGVGFALGRGKTLGIVGESGSGKTTVARLVLALERPDAGEVRLLGRPWSTLTEPQRRERRPGIGAIYQDALSSFDPRLTVGQILADALSGGRSRRASPEVVALMESVGLQASLASRRPRLLSGGQQQRVAIARAIAPRPHILVCDEPVSSLDVSVQAQVLDLLDDLQRSLGLSYLFITHDLGVVRHMSDDLLVMRHGRVLEAGPTESVFSRPRHDYTRALIDSAPRLG</sequence>
<dbReference type="EMBL" id="VRMG01000005">
    <property type="protein sequence ID" value="TXN31409.1"/>
    <property type="molecule type" value="Genomic_DNA"/>
</dbReference>
<dbReference type="Gene3D" id="3.40.50.300">
    <property type="entry name" value="P-loop containing nucleotide triphosphate hydrolases"/>
    <property type="match status" value="2"/>
</dbReference>
<gene>
    <name evidence="6" type="ORF">FVP33_07625</name>
</gene>
<dbReference type="PANTHER" id="PTHR43776">
    <property type="entry name" value="TRANSPORT ATP-BINDING PROTEIN"/>
    <property type="match status" value="1"/>
</dbReference>
<comment type="caution">
    <text evidence="6">The sequence shown here is derived from an EMBL/GenBank/DDBJ whole genome shotgun (WGS) entry which is preliminary data.</text>
</comment>
<dbReference type="GO" id="GO:0016887">
    <property type="term" value="F:ATP hydrolysis activity"/>
    <property type="evidence" value="ECO:0007669"/>
    <property type="project" value="InterPro"/>
</dbReference>
<evidence type="ECO:0000256" key="2">
    <source>
        <dbReference type="ARBA" id="ARBA00022448"/>
    </source>
</evidence>
<dbReference type="Pfam" id="PF00005">
    <property type="entry name" value="ABC_tran"/>
    <property type="match status" value="2"/>
</dbReference>
<keyword evidence="4 6" id="KW-0067">ATP-binding</keyword>
<organism evidence="6 7">
    <name type="scientific">Lacisediminihabitans profunda</name>
    <dbReference type="NCBI Taxonomy" id="2594790"/>
    <lineage>
        <taxon>Bacteria</taxon>
        <taxon>Bacillati</taxon>
        <taxon>Actinomycetota</taxon>
        <taxon>Actinomycetes</taxon>
        <taxon>Micrococcales</taxon>
        <taxon>Microbacteriaceae</taxon>
        <taxon>Lacisediminihabitans</taxon>
    </lineage>
</organism>
<dbReference type="GO" id="GO:0005524">
    <property type="term" value="F:ATP binding"/>
    <property type="evidence" value="ECO:0007669"/>
    <property type="project" value="UniProtKB-KW"/>
</dbReference>
<name>A0A5C8UUY4_9MICO</name>
<dbReference type="InterPro" id="IPR050319">
    <property type="entry name" value="ABC_transp_ATP-bind"/>
</dbReference>
<dbReference type="PROSITE" id="PS00211">
    <property type="entry name" value="ABC_TRANSPORTER_1"/>
    <property type="match status" value="1"/>
</dbReference>
<dbReference type="GO" id="GO:0055085">
    <property type="term" value="P:transmembrane transport"/>
    <property type="evidence" value="ECO:0007669"/>
    <property type="project" value="UniProtKB-ARBA"/>
</dbReference>
<feature type="domain" description="ABC transporter" evidence="5">
    <location>
        <begin position="4"/>
        <end position="247"/>
    </location>
</feature>
<dbReference type="PANTHER" id="PTHR43776:SF7">
    <property type="entry name" value="D,D-DIPEPTIDE TRANSPORT ATP-BINDING PROTEIN DDPF-RELATED"/>
    <property type="match status" value="1"/>
</dbReference>
<protein>
    <submittedName>
        <fullName evidence="6">ABC transporter ATP-binding protein</fullName>
    </submittedName>
</protein>
<evidence type="ECO:0000256" key="1">
    <source>
        <dbReference type="ARBA" id="ARBA00005417"/>
    </source>
</evidence>
<dbReference type="AlphaFoldDB" id="A0A5C8UUY4"/>
<evidence type="ECO:0000313" key="7">
    <source>
        <dbReference type="Proteomes" id="UP000321379"/>
    </source>
</evidence>
<evidence type="ECO:0000256" key="4">
    <source>
        <dbReference type="ARBA" id="ARBA00022840"/>
    </source>
</evidence>
<dbReference type="NCBIfam" id="NF008453">
    <property type="entry name" value="PRK11308.1"/>
    <property type="match status" value="2"/>
</dbReference>
<dbReference type="InterPro" id="IPR017871">
    <property type="entry name" value="ABC_transporter-like_CS"/>
</dbReference>
<evidence type="ECO:0000313" key="6">
    <source>
        <dbReference type="EMBL" id="TXN31409.1"/>
    </source>
</evidence>
<dbReference type="InterPro" id="IPR027417">
    <property type="entry name" value="P-loop_NTPase"/>
</dbReference>
<dbReference type="InterPro" id="IPR003439">
    <property type="entry name" value="ABC_transporter-like_ATP-bd"/>
</dbReference>
<dbReference type="GO" id="GO:0015833">
    <property type="term" value="P:peptide transport"/>
    <property type="evidence" value="ECO:0007669"/>
    <property type="project" value="InterPro"/>
</dbReference>
<dbReference type="SUPFAM" id="SSF52540">
    <property type="entry name" value="P-loop containing nucleoside triphosphate hydrolases"/>
    <property type="match status" value="2"/>
</dbReference>
<dbReference type="Proteomes" id="UP000321379">
    <property type="component" value="Unassembled WGS sequence"/>
</dbReference>
<keyword evidence="2" id="KW-0813">Transport</keyword>
<dbReference type="RefSeq" id="WP_147782996.1">
    <property type="nucleotide sequence ID" value="NZ_VRMG01000005.1"/>
</dbReference>
<reference evidence="6 7" key="1">
    <citation type="submission" date="2019-08" db="EMBL/GenBank/DDBJ databases">
        <title>Bacterial whole genome sequence for Glaciihabitans sp. CHu50b-6-2.</title>
        <authorList>
            <person name="Jin L."/>
        </authorList>
    </citation>
    <scope>NUCLEOTIDE SEQUENCE [LARGE SCALE GENOMIC DNA]</scope>
    <source>
        <strain evidence="6 7">CHu50b-6-2</strain>
    </source>
</reference>
<accession>A0A5C8UUY4</accession>
<proteinExistence type="inferred from homology"/>
<dbReference type="InterPro" id="IPR003593">
    <property type="entry name" value="AAA+_ATPase"/>
</dbReference>